<feature type="region of interest" description="Disordered" evidence="1">
    <location>
        <begin position="88"/>
        <end position="162"/>
    </location>
</feature>
<dbReference type="Proteomes" id="UP000068067">
    <property type="component" value="Chromosome"/>
</dbReference>
<dbReference type="STRING" id="931089.CDES_11040"/>
<keyword evidence="3" id="KW-1185">Reference proteome</keyword>
<organism evidence="2 3">
    <name type="scientific">Corynebacterium deserti GIMN1.010</name>
    <dbReference type="NCBI Taxonomy" id="931089"/>
    <lineage>
        <taxon>Bacteria</taxon>
        <taxon>Bacillati</taxon>
        <taxon>Actinomycetota</taxon>
        <taxon>Actinomycetes</taxon>
        <taxon>Mycobacteriales</taxon>
        <taxon>Corynebacteriaceae</taxon>
        <taxon>Corynebacterium</taxon>
    </lineage>
</organism>
<feature type="compositionally biased region" description="Basic and acidic residues" evidence="1">
    <location>
        <begin position="123"/>
        <end position="162"/>
    </location>
</feature>
<accession>A0A0M5IGH2</accession>
<evidence type="ECO:0000313" key="3">
    <source>
        <dbReference type="Proteomes" id="UP000068067"/>
    </source>
</evidence>
<evidence type="ECO:0000313" key="2">
    <source>
        <dbReference type="EMBL" id="ALC06581.1"/>
    </source>
</evidence>
<protein>
    <submittedName>
        <fullName evidence="2">Uncharacterized protein</fullName>
    </submittedName>
</protein>
<evidence type="ECO:0000256" key="1">
    <source>
        <dbReference type="SAM" id="MobiDB-lite"/>
    </source>
</evidence>
<gene>
    <name evidence="2" type="ORF">CDES_11040</name>
</gene>
<reference evidence="2 3" key="1">
    <citation type="submission" date="2014-08" db="EMBL/GenBank/DDBJ databases">
        <title>Complete genome sequence of Corynebacterium deserti GIMN1.010 (=DSM 45689), isolated from desert sand in western China.</title>
        <authorList>
            <person name="Ruckert C."/>
            <person name="Albersmeier A."/>
            <person name="Kalinowski J."/>
        </authorList>
    </citation>
    <scope>NUCLEOTIDE SEQUENCE [LARGE SCALE GENOMIC DNA]</scope>
    <source>
        <strain evidence="2 3">GIMN1.010</strain>
    </source>
</reference>
<proteinExistence type="predicted"/>
<dbReference type="AlphaFoldDB" id="A0A0M5IGH2"/>
<sequence>MDSCAAARSARISAINAPPEPSSPCAWTQKRFNMGVFKSIGTRGVAKRVEHRIGLKWFLQAAPQPPPAITPQSRLPSFHTTQFHLGALPASSTKTERVACRRSPLAPHQPLRVQPLSQANDNQRCRADPKRGGSNGHVDRQERDRCCRGTKEPERLNSRQQR</sequence>
<dbReference type="EMBL" id="CP009220">
    <property type="protein sequence ID" value="ALC06581.1"/>
    <property type="molecule type" value="Genomic_DNA"/>
</dbReference>
<name>A0A0M5IGH2_9CORY</name>
<dbReference type="KEGG" id="cdx:CDES_11040"/>